<dbReference type="AlphaFoldDB" id="A0A2S5BE11"/>
<protein>
    <recommendedName>
        <fullName evidence="3">F-box domain-containing protein</fullName>
    </recommendedName>
</protein>
<proteinExistence type="predicted"/>
<comment type="caution">
    <text evidence="1">The sequence shown here is derived from an EMBL/GenBank/DDBJ whole genome shotgun (WGS) entry which is preliminary data.</text>
</comment>
<dbReference type="STRING" id="741276.A0A2S5BE11"/>
<dbReference type="Proteomes" id="UP000237144">
    <property type="component" value="Unassembled WGS sequence"/>
</dbReference>
<name>A0A2S5BE11_9BASI</name>
<organism evidence="1 2">
    <name type="scientific">Rhodotorula taiwanensis</name>
    <dbReference type="NCBI Taxonomy" id="741276"/>
    <lineage>
        <taxon>Eukaryota</taxon>
        <taxon>Fungi</taxon>
        <taxon>Dikarya</taxon>
        <taxon>Basidiomycota</taxon>
        <taxon>Pucciniomycotina</taxon>
        <taxon>Microbotryomycetes</taxon>
        <taxon>Sporidiobolales</taxon>
        <taxon>Sporidiobolaceae</taxon>
        <taxon>Rhodotorula</taxon>
    </lineage>
</organism>
<evidence type="ECO:0008006" key="3">
    <source>
        <dbReference type="Google" id="ProtNLM"/>
    </source>
</evidence>
<accession>A0A2S5BE11</accession>
<keyword evidence="2" id="KW-1185">Reference proteome</keyword>
<reference evidence="1 2" key="1">
    <citation type="journal article" date="2018" name="Front. Microbiol.">
        <title>Prospects for Fungal Bioremediation of Acidic Radioactive Waste Sites: Characterization and Genome Sequence of Rhodotorula taiwanensis MD1149.</title>
        <authorList>
            <person name="Tkavc R."/>
            <person name="Matrosova V.Y."/>
            <person name="Grichenko O.E."/>
            <person name="Gostincar C."/>
            <person name="Volpe R.P."/>
            <person name="Klimenkova P."/>
            <person name="Gaidamakova E.K."/>
            <person name="Zhou C.E."/>
            <person name="Stewart B.J."/>
            <person name="Lyman M.G."/>
            <person name="Malfatti S.A."/>
            <person name="Rubinfeld B."/>
            <person name="Courtot M."/>
            <person name="Singh J."/>
            <person name="Dalgard C.L."/>
            <person name="Hamilton T."/>
            <person name="Frey K.G."/>
            <person name="Gunde-Cimerman N."/>
            <person name="Dugan L."/>
            <person name="Daly M.J."/>
        </authorList>
    </citation>
    <scope>NUCLEOTIDE SEQUENCE [LARGE SCALE GENOMIC DNA]</scope>
    <source>
        <strain evidence="1 2">MD1149</strain>
    </source>
</reference>
<sequence length="326" mass="36992">MPAYRLPLELELHILELVTPPLLMRHLAKRVEFLQTAALVHHSFTQWAQDKLHDHFAFKYDPVDKGLVRLKERLSAAKNNGGVPTRVHLDLTRYRNDGKPERIREVFGTLEIIVDRLWINPSAASVGMTDIFTEVSHFILDDRCHRAGGPALRGGGEGSDCASLKRLTHFALYDAQLDAAPLCSPTVTYVAIYGSEVSSSVWERLFERLPNLQTLITFASLPRPYIYEYLPASVENVHCVETSLNEWTDAALRAHRLPSNLPRLANFSLIVAVDQPRDADRQTCKFNLLREPLKCDTIPPGCRVKYELRVADVDDVFDELMLEYGF</sequence>
<dbReference type="EMBL" id="PJQD01000020">
    <property type="protein sequence ID" value="POY75012.1"/>
    <property type="molecule type" value="Genomic_DNA"/>
</dbReference>
<evidence type="ECO:0000313" key="2">
    <source>
        <dbReference type="Proteomes" id="UP000237144"/>
    </source>
</evidence>
<gene>
    <name evidence="1" type="ORF">BMF94_1988</name>
</gene>
<evidence type="ECO:0000313" key="1">
    <source>
        <dbReference type="EMBL" id="POY75012.1"/>
    </source>
</evidence>